<evidence type="ECO:0000256" key="12">
    <source>
        <dbReference type="ARBA" id="ARBA00023303"/>
    </source>
</evidence>
<evidence type="ECO:0000313" key="14">
    <source>
        <dbReference type="EMBL" id="KAK7079154.1"/>
    </source>
</evidence>
<dbReference type="SMART" id="SM00369">
    <property type="entry name" value="LRR_TYP"/>
    <property type="match status" value="3"/>
</dbReference>
<proteinExistence type="predicted"/>
<protein>
    <recommendedName>
        <fullName evidence="16">LRRNT domain-containing protein</fullName>
    </recommendedName>
</protein>
<dbReference type="AlphaFoldDB" id="A0AAN8XH95"/>
<dbReference type="Proteomes" id="UP001381693">
    <property type="component" value="Unassembled WGS sequence"/>
</dbReference>
<keyword evidence="3" id="KW-1003">Cell membrane</keyword>
<dbReference type="PROSITE" id="PS51450">
    <property type="entry name" value="LRR"/>
    <property type="match status" value="1"/>
</dbReference>
<evidence type="ECO:0000256" key="1">
    <source>
        <dbReference type="ARBA" id="ARBA00004162"/>
    </source>
</evidence>
<dbReference type="InterPro" id="IPR032675">
    <property type="entry name" value="LRR_dom_sf"/>
</dbReference>
<dbReference type="InterPro" id="IPR001611">
    <property type="entry name" value="Leu-rich_rpt"/>
</dbReference>
<keyword evidence="10" id="KW-0472">Membrane</keyword>
<keyword evidence="5" id="KW-0812">Transmembrane</keyword>
<evidence type="ECO:0000256" key="6">
    <source>
        <dbReference type="ARBA" id="ARBA00022729"/>
    </source>
</evidence>
<keyword evidence="11" id="KW-1015">Disulfide bond</keyword>
<feature type="signal peptide" evidence="13">
    <location>
        <begin position="1"/>
        <end position="19"/>
    </location>
</feature>
<evidence type="ECO:0000256" key="2">
    <source>
        <dbReference type="ARBA" id="ARBA00022448"/>
    </source>
</evidence>
<evidence type="ECO:0000256" key="7">
    <source>
        <dbReference type="ARBA" id="ARBA00022737"/>
    </source>
</evidence>
<feature type="non-terminal residue" evidence="14">
    <location>
        <position position="1"/>
    </location>
</feature>
<dbReference type="EMBL" id="JAXCGZ010007571">
    <property type="protein sequence ID" value="KAK7079154.1"/>
    <property type="molecule type" value="Genomic_DNA"/>
</dbReference>
<evidence type="ECO:0000256" key="5">
    <source>
        <dbReference type="ARBA" id="ARBA00022692"/>
    </source>
</evidence>
<keyword evidence="9" id="KW-0406">Ion transport</keyword>
<keyword evidence="6 13" id="KW-0732">Signal</keyword>
<evidence type="ECO:0000256" key="10">
    <source>
        <dbReference type="ARBA" id="ARBA00023136"/>
    </source>
</evidence>
<dbReference type="GO" id="GO:0034220">
    <property type="term" value="P:monoatomic ion transmembrane transport"/>
    <property type="evidence" value="ECO:0007669"/>
    <property type="project" value="UniProtKB-KW"/>
</dbReference>
<evidence type="ECO:0000256" key="8">
    <source>
        <dbReference type="ARBA" id="ARBA00022989"/>
    </source>
</evidence>
<keyword evidence="8" id="KW-1133">Transmembrane helix</keyword>
<comment type="subcellular location">
    <subcellularLocation>
        <location evidence="1">Cell membrane</location>
        <topology evidence="1">Single-pass membrane protein</topology>
    </subcellularLocation>
</comment>
<organism evidence="14 15">
    <name type="scientific">Halocaridina rubra</name>
    <name type="common">Hawaiian red shrimp</name>
    <dbReference type="NCBI Taxonomy" id="373956"/>
    <lineage>
        <taxon>Eukaryota</taxon>
        <taxon>Metazoa</taxon>
        <taxon>Ecdysozoa</taxon>
        <taxon>Arthropoda</taxon>
        <taxon>Crustacea</taxon>
        <taxon>Multicrustacea</taxon>
        <taxon>Malacostraca</taxon>
        <taxon>Eumalacostraca</taxon>
        <taxon>Eucarida</taxon>
        <taxon>Decapoda</taxon>
        <taxon>Pleocyemata</taxon>
        <taxon>Caridea</taxon>
        <taxon>Atyoidea</taxon>
        <taxon>Atyidae</taxon>
        <taxon>Halocaridina</taxon>
    </lineage>
</organism>
<evidence type="ECO:0000256" key="9">
    <source>
        <dbReference type="ARBA" id="ARBA00023065"/>
    </source>
</evidence>
<evidence type="ECO:0000256" key="3">
    <source>
        <dbReference type="ARBA" id="ARBA00022475"/>
    </source>
</evidence>
<dbReference type="Pfam" id="PF13855">
    <property type="entry name" value="LRR_8"/>
    <property type="match status" value="1"/>
</dbReference>
<reference evidence="14 15" key="1">
    <citation type="submission" date="2023-11" db="EMBL/GenBank/DDBJ databases">
        <title>Halocaridina rubra genome assembly.</title>
        <authorList>
            <person name="Smith C."/>
        </authorList>
    </citation>
    <scope>NUCLEOTIDE SEQUENCE [LARGE SCALE GENOMIC DNA]</scope>
    <source>
        <strain evidence="14">EP-1</strain>
        <tissue evidence="14">Whole</tissue>
    </source>
</reference>
<feature type="chain" id="PRO_5042956686" description="LRRNT domain-containing protein" evidence="13">
    <location>
        <begin position="20"/>
        <end position="146"/>
    </location>
</feature>
<dbReference type="GO" id="GO:0005886">
    <property type="term" value="C:plasma membrane"/>
    <property type="evidence" value="ECO:0007669"/>
    <property type="project" value="UniProtKB-SubCell"/>
</dbReference>
<evidence type="ECO:0000256" key="13">
    <source>
        <dbReference type="SAM" id="SignalP"/>
    </source>
</evidence>
<keyword evidence="2" id="KW-0813">Transport</keyword>
<dbReference type="Gene3D" id="3.80.10.10">
    <property type="entry name" value="Ribonuclease Inhibitor"/>
    <property type="match status" value="1"/>
</dbReference>
<keyword evidence="12" id="KW-0407">Ion channel</keyword>
<sequence>QEMVAILLAWAWVVEVVQAFCPPGCTCGDLPPVARCVGVGVNMVPILFNPRLRRLNMAHNAISSVGGSLVFLDKLEELDFSYNLITILNKGDFEAQSRVRELRLSHNNMTSIAPGAFQGLKSLRVLDLSHNNLADFQQVYWMTFHS</sequence>
<comment type="caution">
    <text evidence="14">The sequence shown here is derived from an EMBL/GenBank/DDBJ whole genome shotgun (WGS) entry which is preliminary data.</text>
</comment>
<dbReference type="InterPro" id="IPR003591">
    <property type="entry name" value="Leu-rich_rpt_typical-subtyp"/>
</dbReference>
<evidence type="ECO:0008006" key="16">
    <source>
        <dbReference type="Google" id="ProtNLM"/>
    </source>
</evidence>
<evidence type="ECO:0000256" key="4">
    <source>
        <dbReference type="ARBA" id="ARBA00022614"/>
    </source>
</evidence>
<name>A0AAN8XH95_HALRR</name>
<gene>
    <name evidence="14" type="ORF">SK128_021586</name>
</gene>
<evidence type="ECO:0000313" key="15">
    <source>
        <dbReference type="Proteomes" id="UP001381693"/>
    </source>
</evidence>
<keyword evidence="7" id="KW-0677">Repeat</keyword>
<evidence type="ECO:0000256" key="11">
    <source>
        <dbReference type="ARBA" id="ARBA00023157"/>
    </source>
</evidence>
<dbReference type="PANTHER" id="PTHR46473">
    <property type="entry name" value="GH08155P"/>
    <property type="match status" value="1"/>
</dbReference>
<keyword evidence="4" id="KW-0433">Leucine-rich repeat</keyword>
<dbReference type="PANTHER" id="PTHR46473:SF10">
    <property type="entry name" value="LD45603P-RELATED"/>
    <property type="match status" value="1"/>
</dbReference>
<accession>A0AAN8XH95</accession>
<dbReference type="Pfam" id="PF13516">
    <property type="entry name" value="LRR_6"/>
    <property type="match status" value="1"/>
</dbReference>
<dbReference type="SUPFAM" id="SSF52058">
    <property type="entry name" value="L domain-like"/>
    <property type="match status" value="1"/>
</dbReference>
<dbReference type="InterPro" id="IPR051432">
    <property type="entry name" value="KCNMA1_auxiliary"/>
</dbReference>
<keyword evidence="15" id="KW-1185">Reference proteome</keyword>
<dbReference type="PRINTS" id="PR00019">
    <property type="entry name" value="LEURICHRPT"/>
</dbReference>